<evidence type="ECO:0000256" key="1">
    <source>
        <dbReference type="SAM" id="Phobius"/>
    </source>
</evidence>
<dbReference type="OrthoDB" id="82303at2"/>
<reference evidence="3" key="1">
    <citation type="submission" date="2016-01" db="EMBL/GenBank/DDBJ databases">
        <authorList>
            <person name="Mitreva M."/>
            <person name="Pepin K.H."/>
            <person name="Mihindukulasuriya K.A."/>
            <person name="Fulton R."/>
            <person name="Fronick C."/>
            <person name="O'Laughlin M."/>
            <person name="Miner T."/>
            <person name="Herter B."/>
            <person name="Rosa B.A."/>
            <person name="Cordes M."/>
            <person name="Tomlinson C."/>
            <person name="Wollam A."/>
            <person name="Palsikar V.B."/>
            <person name="Mardis E.R."/>
            <person name="Wilson R.K."/>
        </authorList>
    </citation>
    <scope>NUCLEOTIDE SEQUENCE [LARGE SCALE GENOMIC DNA]</scope>
    <source>
        <strain evidence="3">KA00185</strain>
    </source>
</reference>
<dbReference type="Proteomes" id="UP000070483">
    <property type="component" value="Unassembled WGS sequence"/>
</dbReference>
<keyword evidence="1" id="KW-0472">Membrane</keyword>
<evidence type="ECO:0000313" key="2">
    <source>
        <dbReference type="EMBL" id="KXB63330.1"/>
    </source>
</evidence>
<proteinExistence type="predicted"/>
<keyword evidence="3" id="KW-1185">Reference proteome</keyword>
<gene>
    <name evidence="2" type="ORF">HMPREF3180_01590</name>
</gene>
<dbReference type="PATRIC" id="fig|157687.3.peg.1582"/>
<name>A0A134A770_9FUSO</name>
<organism evidence="2 3">
    <name type="scientific">Leptotrichia wadei</name>
    <dbReference type="NCBI Taxonomy" id="157687"/>
    <lineage>
        <taxon>Bacteria</taxon>
        <taxon>Fusobacteriati</taxon>
        <taxon>Fusobacteriota</taxon>
        <taxon>Fusobacteriia</taxon>
        <taxon>Fusobacteriales</taxon>
        <taxon>Leptotrichiaceae</taxon>
        <taxon>Leptotrichia</taxon>
    </lineage>
</organism>
<feature type="transmembrane region" description="Helical" evidence="1">
    <location>
        <begin position="7"/>
        <end position="25"/>
    </location>
</feature>
<keyword evidence="1" id="KW-1133">Transmembrane helix</keyword>
<accession>A0A134A770</accession>
<sequence>MEIIMRMISGLITLTAVLVLVRYIYGLVLVFKNKSKTFKFSISNIIAFLIAMIVNLLVIYGLIWIINFFAIRV</sequence>
<keyword evidence="1" id="KW-0812">Transmembrane</keyword>
<dbReference type="STRING" id="157687.HMPREF3180_01590"/>
<dbReference type="AlphaFoldDB" id="A0A134A770"/>
<protein>
    <submittedName>
        <fullName evidence="2">Uncharacterized protein</fullName>
    </submittedName>
</protein>
<feature type="transmembrane region" description="Helical" evidence="1">
    <location>
        <begin position="45"/>
        <end position="70"/>
    </location>
</feature>
<dbReference type="EMBL" id="LSDD01000113">
    <property type="protein sequence ID" value="KXB63330.1"/>
    <property type="molecule type" value="Genomic_DNA"/>
</dbReference>
<comment type="caution">
    <text evidence="2">The sequence shown here is derived from an EMBL/GenBank/DDBJ whole genome shotgun (WGS) entry which is preliminary data.</text>
</comment>
<dbReference type="RefSeq" id="WP_060918230.1">
    <property type="nucleotide sequence ID" value="NZ_KQ960091.1"/>
</dbReference>
<evidence type="ECO:0000313" key="3">
    <source>
        <dbReference type="Proteomes" id="UP000070483"/>
    </source>
</evidence>